<dbReference type="CDD" id="cd03293">
    <property type="entry name" value="ABC_NrtD_SsuB_transporters"/>
    <property type="match status" value="1"/>
</dbReference>
<dbReference type="PROSITE" id="PS00211">
    <property type="entry name" value="ABC_TRANSPORTER_1"/>
    <property type="match status" value="1"/>
</dbReference>
<dbReference type="InterPro" id="IPR050166">
    <property type="entry name" value="ABC_transporter_ATP-bind"/>
</dbReference>
<name>A0A381YM96_9ZZZZ</name>
<dbReference type="SMART" id="SM00382">
    <property type="entry name" value="AAA"/>
    <property type="match status" value="1"/>
</dbReference>
<evidence type="ECO:0000256" key="1">
    <source>
        <dbReference type="ARBA" id="ARBA00022448"/>
    </source>
</evidence>
<keyword evidence="2" id="KW-0547">Nucleotide-binding</keyword>
<dbReference type="InterPro" id="IPR003593">
    <property type="entry name" value="AAA+_ATPase"/>
</dbReference>
<organism evidence="5">
    <name type="scientific">marine metagenome</name>
    <dbReference type="NCBI Taxonomy" id="408172"/>
    <lineage>
        <taxon>unclassified sequences</taxon>
        <taxon>metagenomes</taxon>
        <taxon>ecological metagenomes</taxon>
    </lineage>
</organism>
<proteinExistence type="predicted"/>
<sequence>VEEGEFISILGPSGSGKSTILRLASKLIRPSRGEISYKNNKPPSIGFVFQDATLMPWRNVLDNIILPLELNGVRRNISTKKAAEWIKKVGLEGKENSFPGELSGGQKMRVSLARSMVTDCDLLLLDEPFAALDEITRRKLEEDLLKIWKRGKFTILLVTHSVNEAVYLSERVIVLSRGPGKIISDKKIFKENFDQDFRNSQQLLDLNKTVYNLLAREKNS</sequence>
<keyword evidence="3" id="KW-0067">ATP-binding</keyword>
<dbReference type="Pfam" id="PF00005">
    <property type="entry name" value="ABC_tran"/>
    <property type="match status" value="1"/>
</dbReference>
<dbReference type="PANTHER" id="PTHR42788">
    <property type="entry name" value="TAURINE IMPORT ATP-BINDING PROTEIN-RELATED"/>
    <property type="match status" value="1"/>
</dbReference>
<feature type="domain" description="ABC transporter" evidence="4">
    <location>
        <begin position="1"/>
        <end position="202"/>
    </location>
</feature>
<dbReference type="InterPro" id="IPR003439">
    <property type="entry name" value="ABC_transporter-like_ATP-bd"/>
</dbReference>
<dbReference type="InterPro" id="IPR027417">
    <property type="entry name" value="P-loop_NTPase"/>
</dbReference>
<dbReference type="InterPro" id="IPR017871">
    <property type="entry name" value="ABC_transporter-like_CS"/>
</dbReference>
<evidence type="ECO:0000259" key="4">
    <source>
        <dbReference type="PROSITE" id="PS50893"/>
    </source>
</evidence>
<evidence type="ECO:0000256" key="2">
    <source>
        <dbReference type="ARBA" id="ARBA00022741"/>
    </source>
</evidence>
<dbReference type="SUPFAM" id="SSF52540">
    <property type="entry name" value="P-loop containing nucleoside triphosphate hydrolases"/>
    <property type="match status" value="1"/>
</dbReference>
<dbReference type="PANTHER" id="PTHR42788:SF19">
    <property type="entry name" value="ALIPHATIC SULFONATES IMPORT ATP-BINDING PROTEIN SSUB 2"/>
    <property type="match status" value="1"/>
</dbReference>
<evidence type="ECO:0000313" key="5">
    <source>
        <dbReference type="EMBL" id="SVA77627.1"/>
    </source>
</evidence>
<dbReference type="GO" id="GO:0005524">
    <property type="term" value="F:ATP binding"/>
    <property type="evidence" value="ECO:0007669"/>
    <property type="project" value="UniProtKB-KW"/>
</dbReference>
<reference evidence="5" key="1">
    <citation type="submission" date="2018-05" db="EMBL/GenBank/DDBJ databases">
        <authorList>
            <person name="Lanie J.A."/>
            <person name="Ng W.-L."/>
            <person name="Kazmierczak K.M."/>
            <person name="Andrzejewski T.M."/>
            <person name="Davidsen T.M."/>
            <person name="Wayne K.J."/>
            <person name="Tettelin H."/>
            <person name="Glass J.I."/>
            <person name="Rusch D."/>
            <person name="Podicherti R."/>
            <person name="Tsui H.-C.T."/>
            <person name="Winkler M.E."/>
        </authorList>
    </citation>
    <scope>NUCLEOTIDE SEQUENCE</scope>
</reference>
<keyword evidence="1" id="KW-0813">Transport</keyword>
<gene>
    <name evidence="5" type="ORF">METZ01_LOCUS130481</name>
</gene>
<dbReference type="PROSITE" id="PS50893">
    <property type="entry name" value="ABC_TRANSPORTER_2"/>
    <property type="match status" value="1"/>
</dbReference>
<protein>
    <recommendedName>
        <fullName evidence="4">ABC transporter domain-containing protein</fullName>
    </recommendedName>
</protein>
<dbReference type="AlphaFoldDB" id="A0A381YM96"/>
<evidence type="ECO:0000256" key="3">
    <source>
        <dbReference type="ARBA" id="ARBA00022840"/>
    </source>
</evidence>
<dbReference type="Gene3D" id="3.40.50.300">
    <property type="entry name" value="P-loop containing nucleotide triphosphate hydrolases"/>
    <property type="match status" value="1"/>
</dbReference>
<feature type="non-terminal residue" evidence="5">
    <location>
        <position position="1"/>
    </location>
</feature>
<dbReference type="GO" id="GO:0016887">
    <property type="term" value="F:ATP hydrolysis activity"/>
    <property type="evidence" value="ECO:0007669"/>
    <property type="project" value="InterPro"/>
</dbReference>
<dbReference type="EMBL" id="UINC01018473">
    <property type="protein sequence ID" value="SVA77627.1"/>
    <property type="molecule type" value="Genomic_DNA"/>
</dbReference>
<accession>A0A381YM96</accession>